<dbReference type="Pfam" id="PF00440">
    <property type="entry name" value="TetR_N"/>
    <property type="match status" value="1"/>
</dbReference>
<dbReference type="Gene3D" id="1.10.10.60">
    <property type="entry name" value="Homeodomain-like"/>
    <property type="match status" value="1"/>
</dbReference>
<reference evidence="6 7" key="1">
    <citation type="submission" date="2020-08" db="EMBL/GenBank/DDBJ databases">
        <title>Sequencing the genomes of 1000 actinobacteria strains.</title>
        <authorList>
            <person name="Klenk H.-P."/>
        </authorList>
    </citation>
    <scope>NUCLEOTIDE SEQUENCE [LARGE SCALE GENOMIC DNA]</scope>
    <source>
        <strain evidence="6 7">DSM 45582</strain>
    </source>
</reference>
<proteinExistence type="predicted"/>
<keyword evidence="2 4" id="KW-0238">DNA-binding</keyword>
<protein>
    <submittedName>
        <fullName evidence="6">TetR/AcrR family transcriptional repressor for divergent bdcA</fullName>
    </submittedName>
</protein>
<dbReference type="SUPFAM" id="SSF48498">
    <property type="entry name" value="Tetracyclin repressor-like, C-terminal domain"/>
    <property type="match status" value="1"/>
</dbReference>
<evidence type="ECO:0000256" key="4">
    <source>
        <dbReference type="PROSITE-ProRule" id="PRU00335"/>
    </source>
</evidence>
<dbReference type="InterPro" id="IPR001647">
    <property type="entry name" value="HTH_TetR"/>
</dbReference>
<dbReference type="PRINTS" id="PR00455">
    <property type="entry name" value="HTHTETR"/>
</dbReference>
<keyword evidence="7" id="KW-1185">Reference proteome</keyword>
<gene>
    <name evidence="6" type="ORF">BJ969_004534</name>
</gene>
<name>A0A840NG76_9PSEU</name>
<keyword evidence="3" id="KW-0804">Transcription</keyword>
<dbReference type="InterPro" id="IPR011075">
    <property type="entry name" value="TetR_C"/>
</dbReference>
<dbReference type="InterPro" id="IPR036271">
    <property type="entry name" value="Tet_transcr_reg_TetR-rel_C_sf"/>
</dbReference>
<dbReference type="PANTHER" id="PTHR47506:SF1">
    <property type="entry name" value="HTH-TYPE TRANSCRIPTIONAL REGULATOR YJDC"/>
    <property type="match status" value="1"/>
</dbReference>
<evidence type="ECO:0000313" key="7">
    <source>
        <dbReference type="Proteomes" id="UP000580474"/>
    </source>
</evidence>
<feature type="DNA-binding region" description="H-T-H motif" evidence="4">
    <location>
        <begin position="32"/>
        <end position="51"/>
    </location>
</feature>
<dbReference type="Gene3D" id="1.10.357.10">
    <property type="entry name" value="Tetracycline Repressor, domain 2"/>
    <property type="match status" value="1"/>
</dbReference>
<dbReference type="InterPro" id="IPR023772">
    <property type="entry name" value="DNA-bd_HTH_TetR-type_CS"/>
</dbReference>
<dbReference type="GO" id="GO:0003677">
    <property type="term" value="F:DNA binding"/>
    <property type="evidence" value="ECO:0007669"/>
    <property type="project" value="UniProtKB-UniRule"/>
</dbReference>
<dbReference type="Proteomes" id="UP000580474">
    <property type="component" value="Unassembled WGS sequence"/>
</dbReference>
<evidence type="ECO:0000259" key="5">
    <source>
        <dbReference type="PROSITE" id="PS50977"/>
    </source>
</evidence>
<evidence type="ECO:0000256" key="2">
    <source>
        <dbReference type="ARBA" id="ARBA00023125"/>
    </source>
</evidence>
<organism evidence="6 7">
    <name type="scientific">Saccharopolyspora gloriosae</name>
    <dbReference type="NCBI Taxonomy" id="455344"/>
    <lineage>
        <taxon>Bacteria</taxon>
        <taxon>Bacillati</taxon>
        <taxon>Actinomycetota</taxon>
        <taxon>Actinomycetes</taxon>
        <taxon>Pseudonocardiales</taxon>
        <taxon>Pseudonocardiaceae</taxon>
        <taxon>Saccharopolyspora</taxon>
    </lineage>
</organism>
<accession>A0A840NG76</accession>
<evidence type="ECO:0000256" key="1">
    <source>
        <dbReference type="ARBA" id="ARBA00023015"/>
    </source>
</evidence>
<keyword evidence="1" id="KW-0805">Transcription regulation</keyword>
<dbReference type="PROSITE" id="PS01081">
    <property type="entry name" value="HTH_TETR_1"/>
    <property type="match status" value="1"/>
</dbReference>
<feature type="domain" description="HTH tetR-type" evidence="5">
    <location>
        <begin position="9"/>
        <end position="69"/>
    </location>
</feature>
<dbReference type="RefSeq" id="WP_184481800.1">
    <property type="nucleotide sequence ID" value="NZ_JACHIV010000001.1"/>
</dbReference>
<dbReference type="PROSITE" id="PS50977">
    <property type="entry name" value="HTH_TETR_2"/>
    <property type="match status" value="1"/>
</dbReference>
<dbReference type="AlphaFoldDB" id="A0A840NG76"/>
<dbReference type="SUPFAM" id="SSF46689">
    <property type="entry name" value="Homeodomain-like"/>
    <property type="match status" value="1"/>
</dbReference>
<dbReference type="Pfam" id="PF16925">
    <property type="entry name" value="TetR_C_13"/>
    <property type="match status" value="1"/>
</dbReference>
<comment type="caution">
    <text evidence="6">The sequence shown here is derived from an EMBL/GenBank/DDBJ whole genome shotgun (WGS) entry which is preliminary data.</text>
</comment>
<evidence type="ECO:0000256" key="3">
    <source>
        <dbReference type="ARBA" id="ARBA00023163"/>
    </source>
</evidence>
<dbReference type="EMBL" id="JACHIV010000001">
    <property type="protein sequence ID" value="MBB5071446.1"/>
    <property type="molecule type" value="Genomic_DNA"/>
</dbReference>
<sequence>MARTGRPREFDRDAALQAALRLFWEHGYEATSLAQLRTALGISSASFYAAFGSKEALFEEVVQTYMASFGRVTDAVGREDLPPRDAVEQVLRASARTQADPTHPAGCLLVLAATVGSADHGTVRALLTERRAVVRRNVAACVRRAVATGELDAETDPENLAVVFTSFMYGLSIESRDGATPESLDAAITHLMKVWDDARSEPAS</sequence>
<evidence type="ECO:0000313" key="6">
    <source>
        <dbReference type="EMBL" id="MBB5071446.1"/>
    </source>
</evidence>
<dbReference type="PANTHER" id="PTHR47506">
    <property type="entry name" value="TRANSCRIPTIONAL REGULATORY PROTEIN"/>
    <property type="match status" value="1"/>
</dbReference>
<dbReference type="InterPro" id="IPR009057">
    <property type="entry name" value="Homeodomain-like_sf"/>
</dbReference>